<protein>
    <submittedName>
        <fullName evidence="2">Uncharacterized protein</fullName>
    </submittedName>
</protein>
<organism evidence="2 3">
    <name type="scientific">Helicocarpus griseus UAMH5409</name>
    <dbReference type="NCBI Taxonomy" id="1447875"/>
    <lineage>
        <taxon>Eukaryota</taxon>
        <taxon>Fungi</taxon>
        <taxon>Dikarya</taxon>
        <taxon>Ascomycota</taxon>
        <taxon>Pezizomycotina</taxon>
        <taxon>Eurotiomycetes</taxon>
        <taxon>Eurotiomycetidae</taxon>
        <taxon>Onygenales</taxon>
        <taxon>Ajellomycetaceae</taxon>
        <taxon>Helicocarpus</taxon>
    </lineage>
</organism>
<dbReference type="AlphaFoldDB" id="A0A2B7XD59"/>
<dbReference type="Proteomes" id="UP000223968">
    <property type="component" value="Unassembled WGS sequence"/>
</dbReference>
<reference evidence="2 3" key="1">
    <citation type="submission" date="2017-10" db="EMBL/GenBank/DDBJ databases">
        <title>Comparative genomics in systemic dimorphic fungi from Ajellomycetaceae.</title>
        <authorList>
            <person name="Munoz J.F."/>
            <person name="Mcewen J.G."/>
            <person name="Clay O.K."/>
            <person name="Cuomo C.A."/>
        </authorList>
    </citation>
    <scope>NUCLEOTIDE SEQUENCE [LARGE SCALE GENOMIC DNA]</scope>
    <source>
        <strain evidence="2 3">UAMH5409</strain>
    </source>
</reference>
<comment type="caution">
    <text evidence="2">The sequence shown here is derived from an EMBL/GenBank/DDBJ whole genome shotgun (WGS) entry which is preliminary data.</text>
</comment>
<evidence type="ECO:0000313" key="2">
    <source>
        <dbReference type="EMBL" id="PGH07076.1"/>
    </source>
</evidence>
<proteinExistence type="predicted"/>
<sequence length="130" mass="14321">MRAFTPLLAIPVVLAATLGVRDDGSVSISDEPFCPEGKWADECKAQQAASVLTERSLEARAESGSWCYKPGNEAFWGAASAACCDEVNGNMRSDRRCYGLKDSKDRCNRFYRCCVDKFSSGNRPGRDKCY</sequence>
<gene>
    <name evidence="2" type="ORF">AJ79_06354</name>
</gene>
<evidence type="ECO:0000313" key="3">
    <source>
        <dbReference type="Proteomes" id="UP000223968"/>
    </source>
</evidence>
<name>A0A2B7XD59_9EURO</name>
<dbReference type="EMBL" id="PDNB01000112">
    <property type="protein sequence ID" value="PGH07076.1"/>
    <property type="molecule type" value="Genomic_DNA"/>
</dbReference>
<evidence type="ECO:0000256" key="1">
    <source>
        <dbReference type="SAM" id="SignalP"/>
    </source>
</evidence>
<keyword evidence="1" id="KW-0732">Signal</keyword>
<feature type="signal peptide" evidence="1">
    <location>
        <begin position="1"/>
        <end position="15"/>
    </location>
</feature>
<keyword evidence="3" id="KW-1185">Reference proteome</keyword>
<feature type="chain" id="PRO_5013129453" evidence="1">
    <location>
        <begin position="16"/>
        <end position="130"/>
    </location>
</feature>
<accession>A0A2B7XD59</accession>
<dbReference type="OrthoDB" id="4182813at2759"/>